<protein>
    <submittedName>
        <fullName evidence="1">Uncharacterized protein</fullName>
    </submittedName>
</protein>
<dbReference type="Proteomes" id="UP001345963">
    <property type="component" value="Unassembled WGS sequence"/>
</dbReference>
<reference evidence="1 2" key="1">
    <citation type="submission" date="2021-07" db="EMBL/GenBank/DDBJ databases">
        <authorList>
            <person name="Palmer J.M."/>
        </authorList>
    </citation>
    <scope>NUCLEOTIDE SEQUENCE [LARGE SCALE GENOMIC DNA]</scope>
    <source>
        <strain evidence="1 2">AT_MEX2019</strain>
        <tissue evidence="1">Muscle</tissue>
    </source>
</reference>
<dbReference type="EMBL" id="JAHUTI010090179">
    <property type="protein sequence ID" value="MED6261498.1"/>
    <property type="molecule type" value="Genomic_DNA"/>
</dbReference>
<name>A0ABU7CEZ4_9TELE</name>
<evidence type="ECO:0000313" key="1">
    <source>
        <dbReference type="EMBL" id="MED6261498.1"/>
    </source>
</evidence>
<gene>
    <name evidence="1" type="ORF">ATANTOWER_005952</name>
</gene>
<organism evidence="1 2">
    <name type="scientific">Ataeniobius toweri</name>
    <dbReference type="NCBI Taxonomy" id="208326"/>
    <lineage>
        <taxon>Eukaryota</taxon>
        <taxon>Metazoa</taxon>
        <taxon>Chordata</taxon>
        <taxon>Craniata</taxon>
        <taxon>Vertebrata</taxon>
        <taxon>Euteleostomi</taxon>
        <taxon>Actinopterygii</taxon>
        <taxon>Neopterygii</taxon>
        <taxon>Teleostei</taxon>
        <taxon>Neoteleostei</taxon>
        <taxon>Acanthomorphata</taxon>
        <taxon>Ovalentaria</taxon>
        <taxon>Atherinomorphae</taxon>
        <taxon>Cyprinodontiformes</taxon>
        <taxon>Goodeidae</taxon>
        <taxon>Ataeniobius</taxon>
    </lineage>
</organism>
<evidence type="ECO:0000313" key="2">
    <source>
        <dbReference type="Proteomes" id="UP001345963"/>
    </source>
</evidence>
<accession>A0ABU7CEZ4</accession>
<comment type="caution">
    <text evidence="1">The sequence shown here is derived from an EMBL/GenBank/DDBJ whole genome shotgun (WGS) entry which is preliminary data.</text>
</comment>
<keyword evidence="2" id="KW-1185">Reference proteome</keyword>
<proteinExistence type="predicted"/>
<sequence>MLFSYSSLNRYTCSSYFFEIQPSTSTVLYGSVMYKLIQHFNIPFSTFVLLMQFIDGRLDLLNSGEGFNDIFEEEINMGEYAGEPPIMPYKNDFFLMTRMMINYI</sequence>